<protein>
    <submittedName>
        <fullName evidence="1">Uncharacterized protein</fullName>
    </submittedName>
</protein>
<name>X1D9H3_9ZZZZ</name>
<proteinExistence type="predicted"/>
<evidence type="ECO:0000313" key="1">
    <source>
        <dbReference type="EMBL" id="GAH17421.1"/>
    </source>
</evidence>
<comment type="caution">
    <text evidence="1">The sequence shown here is derived from an EMBL/GenBank/DDBJ whole genome shotgun (WGS) entry which is preliminary data.</text>
</comment>
<sequence>GADIDLVMTDDGAFHLNVPDNVIIDPAWANTQDAYHDLISPDQVWFVQDAFHAHVTSDPLWWIQEAYHELVDDGPLPATQVYPEDCYHVHTAPELPATQVYPNDCFHLDVVTPTDLTTTTATVLAMSDGGAYHDLVANAGVDIDLAQHFLAMDDSDHVTFSTNIAFVGPLALRPGDGIHEVWAHYNLQLQTEAETDYWGHNNTNEESKGSGGFRTASGNLGPNPSGKVLYVIAIFGINLSRRKWPIVYEVV</sequence>
<organism evidence="1">
    <name type="scientific">marine sediment metagenome</name>
    <dbReference type="NCBI Taxonomy" id="412755"/>
    <lineage>
        <taxon>unclassified sequences</taxon>
        <taxon>metagenomes</taxon>
        <taxon>ecological metagenomes</taxon>
    </lineage>
</organism>
<feature type="non-terminal residue" evidence="1">
    <location>
        <position position="1"/>
    </location>
</feature>
<feature type="non-terminal residue" evidence="1">
    <location>
        <position position="251"/>
    </location>
</feature>
<reference evidence="1" key="1">
    <citation type="journal article" date="2014" name="Front. Microbiol.">
        <title>High frequency of phylogenetically diverse reductive dehalogenase-homologous genes in deep subseafloor sedimentary metagenomes.</title>
        <authorList>
            <person name="Kawai M."/>
            <person name="Futagami T."/>
            <person name="Toyoda A."/>
            <person name="Takaki Y."/>
            <person name="Nishi S."/>
            <person name="Hori S."/>
            <person name="Arai W."/>
            <person name="Tsubouchi T."/>
            <person name="Morono Y."/>
            <person name="Uchiyama I."/>
            <person name="Ito T."/>
            <person name="Fujiyama A."/>
            <person name="Inagaki F."/>
            <person name="Takami H."/>
        </authorList>
    </citation>
    <scope>NUCLEOTIDE SEQUENCE</scope>
    <source>
        <strain evidence="1">Expedition CK06-06</strain>
    </source>
</reference>
<accession>X1D9H3</accession>
<gene>
    <name evidence="1" type="ORF">S01H4_55148</name>
</gene>
<dbReference type="EMBL" id="BART01031797">
    <property type="protein sequence ID" value="GAH17421.1"/>
    <property type="molecule type" value="Genomic_DNA"/>
</dbReference>
<dbReference type="AlphaFoldDB" id="X1D9H3"/>